<keyword evidence="2" id="KW-1185">Reference proteome</keyword>
<comment type="caution">
    <text evidence="1">The sequence shown here is derived from an EMBL/GenBank/DDBJ whole genome shotgun (WGS) entry which is preliminary data.</text>
</comment>
<protein>
    <submittedName>
        <fullName evidence="1">Uncharacterized protein</fullName>
    </submittedName>
</protein>
<organism evidence="1 2">
    <name type="scientific">Rhodopirellula maiorica SM1</name>
    <dbReference type="NCBI Taxonomy" id="1265738"/>
    <lineage>
        <taxon>Bacteria</taxon>
        <taxon>Pseudomonadati</taxon>
        <taxon>Planctomycetota</taxon>
        <taxon>Planctomycetia</taxon>
        <taxon>Pirellulales</taxon>
        <taxon>Pirellulaceae</taxon>
        <taxon>Novipirellula</taxon>
    </lineage>
</organism>
<sequence length="54" mass="5891">NLFICPHIRLLKAIRSVTLLLSNLRDIDGTDLDVFEKLVLFELAGASVLAAGPQ</sequence>
<dbReference type="EMBL" id="ANOG01001042">
    <property type="protein sequence ID" value="EMI15786.1"/>
    <property type="molecule type" value="Genomic_DNA"/>
</dbReference>
<gene>
    <name evidence="1" type="ORF">RMSM_07313</name>
</gene>
<evidence type="ECO:0000313" key="2">
    <source>
        <dbReference type="Proteomes" id="UP000011991"/>
    </source>
</evidence>
<accession>M5R9T2</accession>
<dbReference type="Proteomes" id="UP000011991">
    <property type="component" value="Unassembled WGS sequence"/>
</dbReference>
<proteinExistence type="predicted"/>
<evidence type="ECO:0000313" key="1">
    <source>
        <dbReference type="EMBL" id="EMI15786.1"/>
    </source>
</evidence>
<reference evidence="1 2" key="1">
    <citation type="journal article" date="2013" name="Mar. Genomics">
        <title>Expression of sulfatases in Rhodopirellula baltica and the diversity of sulfatases in the genus Rhodopirellula.</title>
        <authorList>
            <person name="Wegner C.E."/>
            <person name="Richter-Heitmann T."/>
            <person name="Klindworth A."/>
            <person name="Klockow C."/>
            <person name="Richter M."/>
            <person name="Achstetter T."/>
            <person name="Glockner F.O."/>
            <person name="Harder J."/>
        </authorList>
    </citation>
    <scope>NUCLEOTIDE SEQUENCE [LARGE SCALE GENOMIC DNA]</scope>
    <source>
        <strain evidence="1 2">SM1</strain>
    </source>
</reference>
<dbReference type="PATRIC" id="fig|1265738.3.peg.7295"/>
<name>M5R9T2_9BACT</name>
<feature type="non-terminal residue" evidence="1">
    <location>
        <position position="1"/>
    </location>
</feature>
<dbReference type="AlphaFoldDB" id="M5R9T2"/>